<dbReference type="CDD" id="cd05401">
    <property type="entry name" value="NT_GlnE_GlnD_like"/>
    <property type="match status" value="1"/>
</dbReference>
<dbReference type="RefSeq" id="WP_052138765.1">
    <property type="nucleotide sequence ID" value="NZ_BJMC01000026.1"/>
</dbReference>
<dbReference type="EMBL" id="CP009896">
    <property type="protein sequence ID" value="AIY19977.2"/>
    <property type="molecule type" value="Genomic_DNA"/>
</dbReference>
<gene>
    <name evidence="1" type="ORF">KR76_16270</name>
</gene>
<dbReference type="InterPro" id="IPR000595">
    <property type="entry name" value="cNMP-bd_dom"/>
</dbReference>
<reference evidence="1 2" key="1">
    <citation type="journal article" date="2015" name="Genome Announc.">
        <title>Complete Genome Sequence of Steroid-Transforming Nocardioides simplex VKM Ac-2033D.</title>
        <authorList>
            <person name="Shtratnikova V.Y."/>
            <person name="Schelkunov M.I."/>
            <person name="Pekov Y.A."/>
            <person name="Fokina V.V."/>
            <person name="Logacheva M.D."/>
            <person name="Sokolov S.L."/>
            <person name="Bragin E.Y."/>
            <person name="Ashapkin V.V."/>
            <person name="Donova M.V."/>
        </authorList>
    </citation>
    <scope>NUCLEOTIDE SEQUENCE [LARGE SCALE GENOMIC DNA]</scope>
    <source>
        <strain evidence="1 2">VKM Ac-2033D</strain>
    </source>
</reference>
<dbReference type="OrthoDB" id="9789996at2"/>
<dbReference type="GO" id="GO:0008773">
    <property type="term" value="F:[protein-PII] uridylyltransferase activity"/>
    <property type="evidence" value="ECO:0007669"/>
    <property type="project" value="InterPro"/>
</dbReference>
<name>A0A0A1DTR4_NOCSI</name>
<dbReference type="InterPro" id="IPR014710">
    <property type="entry name" value="RmlC-like_jellyroll"/>
</dbReference>
<dbReference type="InterPro" id="IPR005105">
    <property type="entry name" value="GlnD_Uridyltrans_N"/>
</dbReference>
<dbReference type="InterPro" id="IPR046342">
    <property type="entry name" value="CBS_dom_sf"/>
</dbReference>
<sequence>MAAVPQAVEAAEVLAATAPFDQLDAGALRELARDARVEEHDDGVVLLDAFTAMPRHVHVIRSGRVGLWVEPESATDEPDLVLGPGDVFGLDATLTGRAIGPLAVASGPVSVLRLPAARVSALLAGERPVVVPDRLAGPPVSESPAYVVVDELVVSRPVVAAPGDRVVDVARRMTEADHGYAAVELPGGWGMVTDRMLRERVLAGDVTAETAVGDLVAGETPDQVVSGESAATALILLLDRRADYVLVVDRDGTLRGAVEPRDFVVSSTTAGVSLHEQLRRAATVEELQERARGIPGVLVTLLDGGLASAKVITVHTALLDTTVRRMVELVFARHPALDPDAFTWLSLGSNGRGEAVPSSDIDSAAAFDDRVTADDIVRYRHVFAEVNDGLAAAGLTSDRHGATASRPLFARTNAAWRAAGRQWLAAPASNNGAMMTSLLVDGRPIYGDPGLPAVTGVFAGLREHPGTMRLLLQESLSRRARLRSLRDVLAGRRTGFDLKSHALLPIVNLARWAALSVGSPALPTTERLRAAAGSTALPAAQALALVEVFEVLQRIRLRHQLRQVEQGVAPGDRVDLTAVSAIDRSIITRAVREIAAVQRRLDNIALYDDPESWGR</sequence>
<evidence type="ECO:0000313" key="1">
    <source>
        <dbReference type="EMBL" id="AIY19977.2"/>
    </source>
</evidence>
<dbReference type="SUPFAM" id="SSF54631">
    <property type="entry name" value="CBS-domain pair"/>
    <property type="match status" value="1"/>
</dbReference>
<dbReference type="KEGG" id="psim:KR76_16270"/>
<dbReference type="InterPro" id="IPR018490">
    <property type="entry name" value="cNMP-bd_dom_sf"/>
</dbReference>
<dbReference type="HOGENOM" id="CLU_027866_1_0_11"/>
<protein>
    <submittedName>
        <fullName evidence="1">Putative signal-transduction protein containing cAMP-binding and CBS domains</fullName>
    </submittedName>
</protein>
<dbReference type="Pfam" id="PF10335">
    <property type="entry name" value="DUF294_C"/>
    <property type="match status" value="1"/>
</dbReference>
<organism evidence="1 2">
    <name type="scientific">Nocardioides simplex</name>
    <name type="common">Arthrobacter simplex</name>
    <dbReference type="NCBI Taxonomy" id="2045"/>
    <lineage>
        <taxon>Bacteria</taxon>
        <taxon>Bacillati</taxon>
        <taxon>Actinomycetota</taxon>
        <taxon>Actinomycetes</taxon>
        <taxon>Propionibacteriales</taxon>
        <taxon>Nocardioidaceae</taxon>
        <taxon>Pimelobacter</taxon>
    </lineage>
</organism>
<dbReference type="Gene3D" id="3.10.580.10">
    <property type="entry name" value="CBS-domain"/>
    <property type="match status" value="1"/>
</dbReference>
<dbReference type="AlphaFoldDB" id="A0A0A1DTR4"/>
<dbReference type="Gene3D" id="2.60.120.10">
    <property type="entry name" value="Jelly Rolls"/>
    <property type="match status" value="1"/>
</dbReference>
<dbReference type="eggNOG" id="COG2905">
    <property type="taxonomic scope" value="Bacteria"/>
</dbReference>
<dbReference type="Proteomes" id="UP000030300">
    <property type="component" value="Chromosome"/>
</dbReference>
<dbReference type="Pfam" id="PF03445">
    <property type="entry name" value="DUF294"/>
    <property type="match status" value="1"/>
</dbReference>
<evidence type="ECO:0000313" key="2">
    <source>
        <dbReference type="Proteomes" id="UP000030300"/>
    </source>
</evidence>
<dbReference type="GeneID" id="96610389"/>
<dbReference type="SUPFAM" id="SSF51206">
    <property type="entry name" value="cAMP-binding domain-like"/>
    <property type="match status" value="1"/>
</dbReference>
<dbReference type="CDD" id="cd02205">
    <property type="entry name" value="CBS_pair_SF"/>
    <property type="match status" value="1"/>
</dbReference>
<dbReference type="STRING" id="2045.KR76_16270"/>
<proteinExistence type="predicted"/>
<keyword evidence="2" id="KW-1185">Reference proteome</keyword>
<accession>A0A0A1DTR4</accession>
<dbReference type="CDD" id="cd00038">
    <property type="entry name" value="CAP_ED"/>
    <property type="match status" value="1"/>
</dbReference>
<dbReference type="InterPro" id="IPR018821">
    <property type="entry name" value="DUF294_put_nucleoTrafse_sb-bd"/>
</dbReference>